<evidence type="ECO:0000313" key="6">
    <source>
        <dbReference type="Proteomes" id="UP000198858"/>
    </source>
</evidence>
<evidence type="ECO:0000256" key="1">
    <source>
        <dbReference type="ARBA" id="ARBA00022737"/>
    </source>
</evidence>
<dbReference type="Proteomes" id="UP000198858">
    <property type="component" value="Chromosome I"/>
</dbReference>
<keyword evidence="3" id="KW-0732">Signal</keyword>
<dbReference type="Gene3D" id="2.120.10.30">
    <property type="entry name" value="TolB, C-terminal domain"/>
    <property type="match status" value="2"/>
</dbReference>
<sequence>MKKRLCLLLALAGLVFSCSTEEEKIVEINVFDFTATINENPKNGNTIGFVDGSTNSGDLAFSVISQNPEGAFNINSSTGELKVADENIFDFEINPVITGVIKATSEDVSKNINVKINLNDIDEITVSVTDFSTSIDENPENSQLIGTVEASTNQGELTFTILEQNPEGAFAVDTATGELSVLDKEEFDYERNPIITGIIEVVNGEVDEVLNVTIDLNDLSEPITLENVAGIGGSGYSGDGSVAVDAQLNYPRHMVFDDAGNLTFADEKNNVIRKIDVNGIISTIAGTGNAGYSGDGDLAALAELNNPRGVEIDAAGNILIADSGNNTVRKIDASGMITTIAGTGVANFSGDGGEAKYAELNRPRGVHVDIQGNIYIADTNNHRVRKIDNNGIIITVAGNGTDDNRGNGNLATDASLRAPYDIVTKNNTIYIADITGGDVRKINPSGIISTIVNGDGVRIIGSPTAMDFDDNNNLYVTDLGGAIFIINSSEETRKILDDDQLYPGGIAFDSNFNLFFSDTFNSQIKKIDKVYLPD</sequence>
<dbReference type="Pfam" id="PF25021">
    <property type="entry name" value="TEN_NHL"/>
    <property type="match status" value="3"/>
</dbReference>
<feature type="repeat" description="NHL" evidence="2">
    <location>
        <begin position="303"/>
        <end position="334"/>
    </location>
</feature>
<dbReference type="InterPro" id="IPR002126">
    <property type="entry name" value="Cadherin-like_dom"/>
</dbReference>
<dbReference type="GO" id="GO:0016020">
    <property type="term" value="C:membrane"/>
    <property type="evidence" value="ECO:0007669"/>
    <property type="project" value="InterPro"/>
</dbReference>
<dbReference type="SUPFAM" id="SSF101898">
    <property type="entry name" value="NHL repeat"/>
    <property type="match status" value="1"/>
</dbReference>
<evidence type="ECO:0000256" key="3">
    <source>
        <dbReference type="SAM" id="SignalP"/>
    </source>
</evidence>
<dbReference type="AlphaFoldDB" id="A0A1H1M233"/>
<dbReference type="PANTHER" id="PTHR46388:SF2">
    <property type="entry name" value="NHL REPEAT-CONTAINING PROTEIN 2"/>
    <property type="match status" value="1"/>
</dbReference>
<dbReference type="InterPro" id="IPR056822">
    <property type="entry name" value="TEN_NHL"/>
</dbReference>
<dbReference type="PROSITE" id="PS51125">
    <property type="entry name" value="NHL"/>
    <property type="match status" value="2"/>
</dbReference>
<dbReference type="STRING" id="1250231.SAMN04488552_1120"/>
<dbReference type="CDD" id="cd11304">
    <property type="entry name" value="Cadherin_repeat"/>
    <property type="match status" value="2"/>
</dbReference>
<evidence type="ECO:0000259" key="4">
    <source>
        <dbReference type="PROSITE" id="PS50268"/>
    </source>
</evidence>
<dbReference type="InterPro" id="IPR001258">
    <property type="entry name" value="NHL_repeat"/>
</dbReference>
<accession>A0A1H1M233</accession>
<name>A0A1H1M233_9FLAO</name>
<protein>
    <submittedName>
        <fullName evidence="5">Sugar lactone lactonase YvrE</fullName>
    </submittedName>
</protein>
<dbReference type="InterPro" id="IPR015919">
    <property type="entry name" value="Cadherin-like_sf"/>
</dbReference>
<evidence type="ECO:0000313" key="5">
    <source>
        <dbReference type="EMBL" id="SDR80864.1"/>
    </source>
</evidence>
<dbReference type="PROSITE" id="PS50268">
    <property type="entry name" value="CADHERIN_2"/>
    <property type="match status" value="1"/>
</dbReference>
<dbReference type="GO" id="GO:0005509">
    <property type="term" value="F:calcium ion binding"/>
    <property type="evidence" value="ECO:0007669"/>
    <property type="project" value="InterPro"/>
</dbReference>
<dbReference type="Gene3D" id="2.60.40.60">
    <property type="entry name" value="Cadherins"/>
    <property type="match status" value="2"/>
</dbReference>
<keyword evidence="6" id="KW-1185">Reference proteome</keyword>
<organism evidence="5 6">
    <name type="scientific">Christiangramia echinicola</name>
    <dbReference type="NCBI Taxonomy" id="279359"/>
    <lineage>
        <taxon>Bacteria</taxon>
        <taxon>Pseudomonadati</taxon>
        <taxon>Bacteroidota</taxon>
        <taxon>Flavobacteriia</taxon>
        <taxon>Flavobacteriales</taxon>
        <taxon>Flavobacteriaceae</taxon>
        <taxon>Christiangramia</taxon>
    </lineage>
</organism>
<evidence type="ECO:0000256" key="2">
    <source>
        <dbReference type="PROSITE-ProRule" id="PRU00504"/>
    </source>
</evidence>
<feature type="chain" id="PRO_5009254043" evidence="3">
    <location>
        <begin position="21"/>
        <end position="534"/>
    </location>
</feature>
<dbReference type="Gene3D" id="2.40.10.500">
    <property type="match status" value="1"/>
</dbReference>
<dbReference type="PROSITE" id="PS51257">
    <property type="entry name" value="PROKAR_LIPOPROTEIN"/>
    <property type="match status" value="1"/>
</dbReference>
<reference evidence="5 6" key="1">
    <citation type="submission" date="2016-10" db="EMBL/GenBank/DDBJ databases">
        <authorList>
            <person name="Varghese N."/>
            <person name="Submissions S."/>
        </authorList>
    </citation>
    <scope>NUCLEOTIDE SEQUENCE [LARGE SCALE GENOMIC DNA]</scope>
    <source>
        <strain evidence="5 6">Mar_2010_102</strain>
    </source>
</reference>
<dbReference type="InterPro" id="IPR011042">
    <property type="entry name" value="6-blade_b-propeller_TolB-like"/>
</dbReference>
<dbReference type="PANTHER" id="PTHR46388">
    <property type="entry name" value="NHL REPEAT-CONTAINING PROTEIN 2"/>
    <property type="match status" value="1"/>
</dbReference>
<feature type="signal peptide" evidence="3">
    <location>
        <begin position="1"/>
        <end position="20"/>
    </location>
</feature>
<dbReference type="SUPFAM" id="SSF49313">
    <property type="entry name" value="Cadherin-like"/>
    <property type="match status" value="2"/>
</dbReference>
<keyword evidence="1" id="KW-0677">Repeat</keyword>
<dbReference type="GO" id="GO:0007156">
    <property type="term" value="P:homophilic cell adhesion via plasma membrane adhesion molecules"/>
    <property type="evidence" value="ECO:0007669"/>
    <property type="project" value="InterPro"/>
</dbReference>
<gene>
    <name evidence="5" type="ORF">SAMN04488552_1120</name>
</gene>
<proteinExistence type="predicted"/>
<dbReference type="RefSeq" id="WP_089661624.1">
    <property type="nucleotide sequence ID" value="NZ_LT629745.1"/>
</dbReference>
<dbReference type="EMBL" id="LT629745">
    <property type="protein sequence ID" value="SDR80864.1"/>
    <property type="molecule type" value="Genomic_DNA"/>
</dbReference>
<feature type="repeat" description="NHL" evidence="2">
    <location>
        <begin position="359"/>
        <end position="390"/>
    </location>
</feature>
<feature type="domain" description="Cadherin" evidence="4">
    <location>
        <begin position="127"/>
        <end position="224"/>
    </location>
</feature>